<keyword evidence="4 12" id="KW-0812">Transmembrane</keyword>
<evidence type="ECO:0000256" key="6">
    <source>
        <dbReference type="ARBA" id="ARBA00022801"/>
    </source>
</evidence>
<evidence type="ECO:0000256" key="2">
    <source>
        <dbReference type="ARBA" id="ARBA00022475"/>
    </source>
</evidence>
<keyword evidence="15" id="KW-1185">Reference proteome</keyword>
<dbReference type="InterPro" id="IPR050083">
    <property type="entry name" value="HtpX_protease"/>
</dbReference>
<dbReference type="GO" id="GO:0046872">
    <property type="term" value="F:metal ion binding"/>
    <property type="evidence" value="ECO:0007669"/>
    <property type="project" value="UniProtKB-KW"/>
</dbReference>
<evidence type="ECO:0000256" key="8">
    <source>
        <dbReference type="ARBA" id="ARBA00022989"/>
    </source>
</evidence>
<dbReference type="EMBL" id="LSFN01000007">
    <property type="protein sequence ID" value="OAB75613.1"/>
    <property type="molecule type" value="Genomic_DNA"/>
</dbReference>
<keyword evidence="5" id="KW-0479">Metal-binding</keyword>
<feature type="transmembrane region" description="Helical" evidence="12">
    <location>
        <begin position="30"/>
        <end position="50"/>
    </location>
</feature>
<comment type="caution">
    <text evidence="14">The sequence shown here is derived from an EMBL/GenBank/DDBJ whole genome shotgun (WGS) entry which is preliminary data.</text>
</comment>
<keyword evidence="2" id="KW-1003">Cell membrane</keyword>
<dbReference type="OrthoDB" id="15218at2"/>
<feature type="transmembrane region" description="Helical" evidence="12">
    <location>
        <begin position="220"/>
        <end position="247"/>
    </location>
</feature>
<gene>
    <name evidence="14" type="ORF">PNBC_08265</name>
</gene>
<evidence type="ECO:0000256" key="12">
    <source>
        <dbReference type="SAM" id="Phobius"/>
    </source>
</evidence>
<protein>
    <recommendedName>
        <fullName evidence="13">Peptidase M48 domain-containing protein</fullName>
    </recommendedName>
</protein>
<feature type="transmembrane region" description="Helical" evidence="12">
    <location>
        <begin position="188"/>
        <end position="208"/>
    </location>
</feature>
<keyword evidence="3 11" id="KW-0645">Protease</keyword>
<evidence type="ECO:0000259" key="13">
    <source>
        <dbReference type="Pfam" id="PF01435"/>
    </source>
</evidence>
<evidence type="ECO:0000313" key="14">
    <source>
        <dbReference type="EMBL" id="OAB75613.1"/>
    </source>
</evidence>
<keyword evidence="8 12" id="KW-1133">Transmembrane helix</keyword>
<dbReference type="Gene3D" id="3.30.2010.10">
    <property type="entry name" value="Metalloproteases ('zincins'), catalytic domain"/>
    <property type="match status" value="1"/>
</dbReference>
<evidence type="ECO:0000256" key="11">
    <source>
        <dbReference type="RuleBase" id="RU003983"/>
    </source>
</evidence>
<keyword evidence="7 11" id="KW-0862">Zinc</keyword>
<keyword evidence="6 11" id="KW-0378">Hydrolase</keyword>
<dbReference type="KEGG" id="pcx:LPB68_21975"/>
<dbReference type="AlphaFoldDB" id="A0A167EJU0"/>
<dbReference type="Proteomes" id="UP000077134">
    <property type="component" value="Unassembled WGS sequence"/>
</dbReference>
<organism evidence="14 15">
    <name type="scientific">Paenibacillus crassostreae</name>
    <dbReference type="NCBI Taxonomy" id="1763538"/>
    <lineage>
        <taxon>Bacteria</taxon>
        <taxon>Bacillati</taxon>
        <taxon>Bacillota</taxon>
        <taxon>Bacilli</taxon>
        <taxon>Bacillales</taxon>
        <taxon>Paenibacillaceae</taxon>
        <taxon>Paenibacillus</taxon>
    </lineage>
</organism>
<name>A0A167EJU0_9BACL</name>
<sequence length="330" mass="37767">MICIIRVFDKEYKESLSWGKGYVRYGKGRIKTASVLLMSMFSSSIVIIALSLGTWIYIFPIFIALQLIISTYNLMTYRGKYLKRDNVRQIGFADNKSFVGSDREKQVYLFVLELADKLNLKSLPKVAIEHINVMNAYAIGSSRNKGLIIITSATMQHMSMNTILSTVSHEMAHIVNGDCVRQMIVNNMAYAASILLGIPIKIVTWPIAVTIEEWLGINYISYLIQFIFGILVDYVLMSVMNLFVLAYSRRREFRADLLEAKILGRDIAIAAINEWSAIGNPHTKVENATMAFIGNLKRFDIFSTHPSWKRRKEYIERKLRKYDGNLMNKS</sequence>
<evidence type="ECO:0000256" key="7">
    <source>
        <dbReference type="ARBA" id="ARBA00022833"/>
    </source>
</evidence>
<comment type="similarity">
    <text evidence="11">Belongs to the peptidase M48 family.</text>
</comment>
<feature type="transmembrane region" description="Helical" evidence="12">
    <location>
        <begin position="56"/>
        <end position="75"/>
    </location>
</feature>
<evidence type="ECO:0000256" key="5">
    <source>
        <dbReference type="ARBA" id="ARBA00022723"/>
    </source>
</evidence>
<feature type="domain" description="Peptidase M48" evidence="13">
    <location>
        <begin position="103"/>
        <end position="315"/>
    </location>
</feature>
<dbReference type="PANTHER" id="PTHR43221:SF1">
    <property type="entry name" value="PROTEASE HTPX"/>
    <property type="match status" value="1"/>
</dbReference>
<keyword evidence="10 12" id="KW-0472">Membrane</keyword>
<dbReference type="GO" id="GO:0006508">
    <property type="term" value="P:proteolysis"/>
    <property type="evidence" value="ECO:0007669"/>
    <property type="project" value="UniProtKB-KW"/>
</dbReference>
<dbReference type="GO" id="GO:0004222">
    <property type="term" value="F:metalloendopeptidase activity"/>
    <property type="evidence" value="ECO:0007669"/>
    <property type="project" value="InterPro"/>
</dbReference>
<proteinExistence type="inferred from homology"/>
<reference evidence="14 15" key="1">
    <citation type="submission" date="2016-02" db="EMBL/GenBank/DDBJ databases">
        <title>Paenibacillus sp. LPB0068, isolated from Crassostrea gigas.</title>
        <authorList>
            <person name="Shin S.-K."/>
            <person name="Yi H."/>
        </authorList>
    </citation>
    <scope>NUCLEOTIDE SEQUENCE [LARGE SCALE GENOMIC DNA]</scope>
    <source>
        <strain evidence="14 15">LPB0068</strain>
    </source>
</reference>
<evidence type="ECO:0000313" key="15">
    <source>
        <dbReference type="Proteomes" id="UP000077134"/>
    </source>
</evidence>
<evidence type="ECO:0000256" key="3">
    <source>
        <dbReference type="ARBA" id="ARBA00022670"/>
    </source>
</evidence>
<dbReference type="InterPro" id="IPR001915">
    <property type="entry name" value="Peptidase_M48"/>
</dbReference>
<evidence type="ECO:0000256" key="10">
    <source>
        <dbReference type="ARBA" id="ARBA00023136"/>
    </source>
</evidence>
<dbReference type="Pfam" id="PF01435">
    <property type="entry name" value="Peptidase_M48"/>
    <property type="match status" value="1"/>
</dbReference>
<keyword evidence="9 11" id="KW-0482">Metalloprotease</keyword>
<comment type="cofactor">
    <cofactor evidence="11">
        <name>Zn(2+)</name>
        <dbReference type="ChEBI" id="CHEBI:29105"/>
    </cofactor>
    <text evidence="11">Binds 1 zinc ion per subunit.</text>
</comment>
<comment type="subcellular location">
    <subcellularLocation>
        <location evidence="1">Cell membrane</location>
        <topology evidence="1">Multi-pass membrane protein</topology>
    </subcellularLocation>
</comment>
<dbReference type="GO" id="GO:0005886">
    <property type="term" value="C:plasma membrane"/>
    <property type="evidence" value="ECO:0007669"/>
    <property type="project" value="UniProtKB-SubCell"/>
</dbReference>
<evidence type="ECO:0000256" key="9">
    <source>
        <dbReference type="ARBA" id="ARBA00023049"/>
    </source>
</evidence>
<evidence type="ECO:0000256" key="1">
    <source>
        <dbReference type="ARBA" id="ARBA00004651"/>
    </source>
</evidence>
<dbReference type="RefSeq" id="WP_068657044.1">
    <property type="nucleotide sequence ID" value="NZ_CP017773.1"/>
</dbReference>
<evidence type="ECO:0000256" key="4">
    <source>
        <dbReference type="ARBA" id="ARBA00022692"/>
    </source>
</evidence>
<accession>A0A167EJU0</accession>
<dbReference type="PANTHER" id="PTHR43221">
    <property type="entry name" value="PROTEASE HTPX"/>
    <property type="match status" value="1"/>
</dbReference>